<sequence length="301" mass="35446">MDDFLANNKMLMKQQSLNASHVIFSLRRRLREQDQLIIHLCSERDRVIREILSSLLFIEGELRKEQKEIVSILKEKDRIIQKTQKELEYWRTRFIYHENQGTWENSATPISENQMSQLIQNSLAQYVNDKPDPLKKSDANSSCNNDELFINELSAIDTVEYTTSDTEEVKHKIDSTETSLAQSNEFLKQNIESETEGLSDAESIVDYYLDQQPQELDNFEKDQAKSKLSRRRYLLHGSYERLTDIGQMGEKLLSNQFKRILSNHRSVVRPRDVKYKKISRSRTQAFEELKSKLRHISEPRL</sequence>
<evidence type="ECO:0000313" key="4">
    <source>
        <dbReference type="RefSeq" id="XP_022237570.1"/>
    </source>
</evidence>
<dbReference type="RefSeq" id="XP_022237569.1">
    <property type="nucleotide sequence ID" value="XM_022381861.1"/>
</dbReference>
<organism evidence="1 3">
    <name type="scientific">Limulus polyphemus</name>
    <name type="common">Atlantic horseshoe crab</name>
    <dbReference type="NCBI Taxonomy" id="6850"/>
    <lineage>
        <taxon>Eukaryota</taxon>
        <taxon>Metazoa</taxon>
        <taxon>Ecdysozoa</taxon>
        <taxon>Arthropoda</taxon>
        <taxon>Chelicerata</taxon>
        <taxon>Merostomata</taxon>
        <taxon>Xiphosura</taxon>
        <taxon>Limulidae</taxon>
        <taxon>Limulus</taxon>
    </lineage>
</organism>
<dbReference type="RefSeq" id="XP_022237570.1">
    <property type="nucleotide sequence ID" value="XM_022381862.1"/>
</dbReference>
<evidence type="ECO:0000313" key="6">
    <source>
        <dbReference type="RefSeq" id="XP_022237572.1"/>
    </source>
</evidence>
<dbReference type="GeneID" id="106478279"/>
<gene>
    <name evidence="2 3 4 5 6" type="primary">LOC106478279</name>
</gene>
<reference evidence="2 3" key="1">
    <citation type="submission" date="2025-05" db="UniProtKB">
        <authorList>
            <consortium name="RefSeq"/>
        </authorList>
    </citation>
    <scope>IDENTIFICATION</scope>
    <source>
        <tissue evidence="2 3">Muscle</tissue>
    </source>
</reference>
<proteinExistence type="predicted"/>
<dbReference type="RefSeq" id="XP_013794264.1">
    <property type="nucleotide sequence ID" value="XM_013938810.2"/>
</dbReference>
<evidence type="ECO:0000313" key="5">
    <source>
        <dbReference type="RefSeq" id="XP_022237571.1"/>
    </source>
</evidence>
<accession>A0ABM1S1R4</accession>
<evidence type="ECO:0000313" key="1">
    <source>
        <dbReference type="Proteomes" id="UP000694941"/>
    </source>
</evidence>
<protein>
    <submittedName>
        <fullName evidence="2 3">Uncharacterized protein LOC106478279</fullName>
    </submittedName>
</protein>
<dbReference type="RefSeq" id="XP_022237572.1">
    <property type="nucleotide sequence ID" value="XM_022381864.1"/>
</dbReference>
<dbReference type="Proteomes" id="UP000694941">
    <property type="component" value="Unplaced"/>
</dbReference>
<dbReference type="RefSeq" id="XP_022237571.1">
    <property type="nucleotide sequence ID" value="XM_022381863.1"/>
</dbReference>
<evidence type="ECO:0000313" key="3">
    <source>
        <dbReference type="RefSeq" id="XP_022237569.1"/>
    </source>
</evidence>
<keyword evidence="1" id="KW-1185">Reference proteome</keyword>
<name>A0ABM1S1R4_LIMPO</name>
<evidence type="ECO:0000313" key="2">
    <source>
        <dbReference type="RefSeq" id="XP_013794264.1"/>
    </source>
</evidence>